<dbReference type="Proteomes" id="UP000004416">
    <property type="component" value="Unassembled WGS sequence"/>
</dbReference>
<name>G9XTB5_DESHA</name>
<dbReference type="EMBL" id="AFZX01000108">
    <property type="protein sequence ID" value="EHL05081.1"/>
    <property type="molecule type" value="Genomic_DNA"/>
</dbReference>
<reference evidence="2 3" key="1">
    <citation type="submission" date="2011-08" db="EMBL/GenBank/DDBJ databases">
        <authorList>
            <person name="Weinstock G."/>
            <person name="Sodergren E."/>
            <person name="Clifton S."/>
            <person name="Fulton L."/>
            <person name="Fulton B."/>
            <person name="Courtney L."/>
            <person name="Fronick C."/>
            <person name="Harrison M."/>
            <person name="Strong C."/>
            <person name="Farmer C."/>
            <person name="Delahaunty K."/>
            <person name="Markovic C."/>
            <person name="Hall O."/>
            <person name="Minx P."/>
            <person name="Tomlinson C."/>
            <person name="Mitreva M."/>
            <person name="Hou S."/>
            <person name="Chen J."/>
            <person name="Wollam A."/>
            <person name="Pepin K.H."/>
            <person name="Johnson M."/>
            <person name="Bhonagiri V."/>
            <person name="Zhang X."/>
            <person name="Suruliraj S."/>
            <person name="Warren W."/>
            <person name="Chinwalla A."/>
            <person name="Mardis E.R."/>
            <person name="Wilson R.K."/>
        </authorList>
    </citation>
    <scope>NUCLEOTIDE SEQUENCE [LARGE SCALE GENOMIC DNA]</scope>
    <source>
        <strain evidence="2 3">DP7</strain>
    </source>
</reference>
<organism evidence="2 3">
    <name type="scientific">Desulfitobacterium hafniense DP7</name>
    <dbReference type="NCBI Taxonomy" id="537010"/>
    <lineage>
        <taxon>Bacteria</taxon>
        <taxon>Bacillati</taxon>
        <taxon>Bacillota</taxon>
        <taxon>Clostridia</taxon>
        <taxon>Eubacteriales</taxon>
        <taxon>Desulfitobacteriaceae</taxon>
        <taxon>Desulfitobacterium</taxon>
    </lineage>
</organism>
<feature type="transmembrane region" description="Helical" evidence="1">
    <location>
        <begin position="52"/>
        <end position="73"/>
    </location>
</feature>
<feature type="transmembrane region" description="Helical" evidence="1">
    <location>
        <begin position="20"/>
        <end position="40"/>
    </location>
</feature>
<comment type="caution">
    <text evidence="2">The sequence shown here is derived from an EMBL/GenBank/DDBJ whole genome shotgun (WGS) entry which is preliminary data.</text>
</comment>
<proteinExistence type="predicted"/>
<sequence>MDQKGSKMGDNRMTVLKAMAFGTSIATTLAGLVGGGFVLGRFLDQRFGTQPWLSLLLMILGLGLGGCYLVVTLRKFGVTDDKK</sequence>
<dbReference type="InterPro" id="IPR032820">
    <property type="entry name" value="ATPase_put"/>
</dbReference>
<evidence type="ECO:0000256" key="1">
    <source>
        <dbReference type="SAM" id="Phobius"/>
    </source>
</evidence>
<keyword evidence="1" id="KW-1133">Transmembrane helix</keyword>
<evidence type="ECO:0000313" key="3">
    <source>
        <dbReference type="Proteomes" id="UP000004416"/>
    </source>
</evidence>
<accession>G9XTB5</accession>
<gene>
    <name evidence="2" type="ORF">HMPREF0322_04222</name>
</gene>
<dbReference type="Pfam" id="PF09527">
    <property type="entry name" value="ATPase_gene1"/>
    <property type="match status" value="1"/>
</dbReference>
<keyword evidence="1" id="KW-0472">Membrane</keyword>
<dbReference type="HOGENOM" id="CLU_137927_8_0_9"/>
<evidence type="ECO:0008006" key="4">
    <source>
        <dbReference type="Google" id="ProtNLM"/>
    </source>
</evidence>
<keyword evidence="1" id="KW-0812">Transmembrane</keyword>
<dbReference type="PATRIC" id="fig|537010.4.peg.3943"/>
<evidence type="ECO:0000313" key="2">
    <source>
        <dbReference type="EMBL" id="EHL05081.1"/>
    </source>
</evidence>
<dbReference type="AlphaFoldDB" id="G9XTB5"/>
<protein>
    <recommendedName>
        <fullName evidence="4">F0F1-ATPase subunit</fullName>
    </recommendedName>
</protein>